<comment type="function">
    <text evidence="16">Catalyzes the phosphorylation of pantothenate (Pan), the first step in CoA biosynthesis.</text>
</comment>
<feature type="binding site" evidence="16">
    <location>
        <position position="86"/>
    </location>
    <ligand>
        <name>substrate</name>
    </ligand>
</feature>
<dbReference type="NCBIfam" id="TIGR00671">
    <property type="entry name" value="baf"/>
    <property type="match status" value="1"/>
</dbReference>
<comment type="subunit">
    <text evidence="5 16">Homodimer.</text>
</comment>
<dbReference type="UniPathway" id="UPA00241">
    <property type="reaction ID" value="UER00352"/>
</dbReference>
<dbReference type="EC" id="2.7.1.33" evidence="6 16"/>
<comment type="similarity">
    <text evidence="14 16">Belongs to the type III pantothenate kinase family.</text>
</comment>
<keyword evidence="8 16" id="KW-0808">Transferase</keyword>
<comment type="cofactor">
    <cofactor evidence="2">
        <name>K(+)</name>
        <dbReference type="ChEBI" id="CHEBI:29103"/>
    </cofactor>
</comment>
<evidence type="ECO:0000256" key="7">
    <source>
        <dbReference type="ARBA" id="ARBA00022490"/>
    </source>
</evidence>
<evidence type="ECO:0000256" key="16">
    <source>
        <dbReference type="HAMAP-Rule" id="MF_01274"/>
    </source>
</evidence>
<keyword evidence="13 16" id="KW-0173">Coenzyme A biosynthesis</keyword>
<dbReference type="GO" id="GO:0005737">
    <property type="term" value="C:cytoplasm"/>
    <property type="evidence" value="ECO:0007669"/>
    <property type="project" value="UniProtKB-SubCell"/>
</dbReference>
<comment type="pathway">
    <text evidence="4 16">Cofactor biosynthesis; coenzyme A biosynthesis; CoA from (R)-pantothenate: step 1/5.</text>
</comment>
<keyword evidence="10 16" id="KW-0418">Kinase</keyword>
<dbReference type="HAMAP" id="MF_01274">
    <property type="entry name" value="Pantothen_kinase_3"/>
    <property type="match status" value="1"/>
</dbReference>
<keyword evidence="7 16" id="KW-0963">Cytoplasm</keyword>
<comment type="subcellular location">
    <subcellularLocation>
        <location evidence="3 16">Cytoplasm</location>
    </subcellularLocation>
</comment>
<dbReference type="CDD" id="cd24015">
    <property type="entry name" value="ASKHA_NBD_PanK-III"/>
    <property type="match status" value="1"/>
</dbReference>
<protein>
    <recommendedName>
        <fullName evidence="15 16">Type III pantothenate kinase</fullName>
        <ecNumber evidence="6 16">2.7.1.33</ecNumber>
    </recommendedName>
    <alternativeName>
        <fullName evidence="16">PanK-III</fullName>
    </alternativeName>
    <alternativeName>
        <fullName evidence="16">Pantothenic acid kinase</fullName>
    </alternativeName>
</protein>
<proteinExistence type="inferred from homology"/>
<evidence type="ECO:0000256" key="5">
    <source>
        <dbReference type="ARBA" id="ARBA00011738"/>
    </source>
</evidence>
<feature type="binding site" evidence="16">
    <location>
        <begin position="7"/>
        <end position="14"/>
    </location>
    <ligand>
        <name>ATP</name>
        <dbReference type="ChEBI" id="CHEBI:30616"/>
    </ligand>
</feature>
<keyword evidence="16" id="KW-0479">Metal-binding</keyword>
<evidence type="ECO:0000256" key="13">
    <source>
        <dbReference type="ARBA" id="ARBA00022993"/>
    </source>
</evidence>
<feature type="active site" description="Proton acceptor" evidence="16">
    <location>
        <position position="95"/>
    </location>
</feature>
<comment type="catalytic activity">
    <reaction evidence="1 16">
        <text>(R)-pantothenate + ATP = (R)-4'-phosphopantothenate + ADP + H(+)</text>
        <dbReference type="Rhea" id="RHEA:16373"/>
        <dbReference type="ChEBI" id="CHEBI:10986"/>
        <dbReference type="ChEBI" id="CHEBI:15378"/>
        <dbReference type="ChEBI" id="CHEBI:29032"/>
        <dbReference type="ChEBI" id="CHEBI:30616"/>
        <dbReference type="ChEBI" id="CHEBI:456216"/>
        <dbReference type="EC" id="2.7.1.33"/>
    </reaction>
</comment>
<evidence type="ECO:0000313" key="17">
    <source>
        <dbReference type="EMBL" id="MXV51684.1"/>
    </source>
</evidence>
<feature type="binding site" evidence="16">
    <location>
        <begin position="93"/>
        <end position="96"/>
    </location>
    <ligand>
        <name>substrate</name>
    </ligand>
</feature>
<dbReference type="GO" id="GO:0005524">
    <property type="term" value="F:ATP binding"/>
    <property type="evidence" value="ECO:0007669"/>
    <property type="project" value="UniProtKB-UniRule"/>
</dbReference>
<organism evidence="17 18">
    <name type="scientific">Hufsiella arboris</name>
    <dbReference type="NCBI Taxonomy" id="2695275"/>
    <lineage>
        <taxon>Bacteria</taxon>
        <taxon>Pseudomonadati</taxon>
        <taxon>Bacteroidota</taxon>
        <taxon>Sphingobacteriia</taxon>
        <taxon>Sphingobacteriales</taxon>
        <taxon>Sphingobacteriaceae</taxon>
        <taxon>Hufsiella</taxon>
    </lineage>
</organism>
<dbReference type="Proteomes" id="UP000466586">
    <property type="component" value="Unassembled WGS sequence"/>
</dbReference>
<evidence type="ECO:0000256" key="1">
    <source>
        <dbReference type="ARBA" id="ARBA00001206"/>
    </source>
</evidence>
<dbReference type="RefSeq" id="WP_160844867.1">
    <property type="nucleotide sequence ID" value="NZ_WVHT01000005.1"/>
</dbReference>
<dbReference type="SUPFAM" id="SSF53067">
    <property type="entry name" value="Actin-like ATPase domain"/>
    <property type="match status" value="2"/>
</dbReference>
<dbReference type="GO" id="GO:0015937">
    <property type="term" value="P:coenzyme A biosynthetic process"/>
    <property type="evidence" value="ECO:0007669"/>
    <property type="project" value="UniProtKB-UniRule"/>
</dbReference>
<evidence type="ECO:0000256" key="11">
    <source>
        <dbReference type="ARBA" id="ARBA00022840"/>
    </source>
</evidence>
<dbReference type="PANTHER" id="PTHR34265">
    <property type="entry name" value="TYPE III PANTOTHENATE KINASE"/>
    <property type="match status" value="1"/>
</dbReference>
<accession>A0A7K1YAS9</accession>
<dbReference type="Pfam" id="PF03309">
    <property type="entry name" value="Pan_kinase"/>
    <property type="match status" value="1"/>
</dbReference>
<gene>
    <name evidence="16" type="primary">coaX</name>
    <name evidence="17" type="ORF">GS399_11935</name>
</gene>
<keyword evidence="12 16" id="KW-0630">Potassium</keyword>
<name>A0A7K1YAS9_9SPHI</name>
<evidence type="ECO:0000256" key="6">
    <source>
        <dbReference type="ARBA" id="ARBA00012102"/>
    </source>
</evidence>
<comment type="caution">
    <text evidence="17">The sequence shown here is derived from an EMBL/GenBank/DDBJ whole genome shotgun (WGS) entry which is preliminary data.</text>
</comment>
<dbReference type="GO" id="GO:0004594">
    <property type="term" value="F:pantothenate kinase activity"/>
    <property type="evidence" value="ECO:0007669"/>
    <property type="project" value="UniProtKB-UniRule"/>
</dbReference>
<reference evidence="17 18" key="1">
    <citation type="submission" date="2019-11" db="EMBL/GenBank/DDBJ databases">
        <title>Pedobacter sp. HMF7647 Genome sequencing and assembly.</title>
        <authorList>
            <person name="Kang H."/>
            <person name="Kim H."/>
            <person name="Joh K."/>
        </authorList>
    </citation>
    <scope>NUCLEOTIDE SEQUENCE [LARGE SCALE GENOMIC DNA]</scope>
    <source>
        <strain evidence="17 18">HMF7647</strain>
    </source>
</reference>
<dbReference type="EMBL" id="WVHT01000005">
    <property type="protein sequence ID" value="MXV51684.1"/>
    <property type="molecule type" value="Genomic_DNA"/>
</dbReference>
<dbReference type="PANTHER" id="PTHR34265:SF1">
    <property type="entry name" value="TYPE III PANTOTHENATE KINASE"/>
    <property type="match status" value="1"/>
</dbReference>
<dbReference type="GO" id="GO:0046872">
    <property type="term" value="F:metal ion binding"/>
    <property type="evidence" value="ECO:0007669"/>
    <property type="project" value="UniProtKB-KW"/>
</dbReference>
<evidence type="ECO:0000313" key="18">
    <source>
        <dbReference type="Proteomes" id="UP000466586"/>
    </source>
</evidence>
<evidence type="ECO:0000256" key="12">
    <source>
        <dbReference type="ARBA" id="ARBA00022958"/>
    </source>
</evidence>
<feature type="binding site" evidence="16">
    <location>
        <position position="172"/>
    </location>
    <ligand>
        <name>substrate</name>
    </ligand>
</feature>
<keyword evidence="11 16" id="KW-0067">ATP-binding</keyword>
<feature type="binding site" evidence="16">
    <location>
        <position position="119"/>
    </location>
    <ligand>
        <name>ATP</name>
        <dbReference type="ChEBI" id="CHEBI:30616"/>
    </ligand>
</feature>
<keyword evidence="18" id="KW-1185">Reference proteome</keyword>
<evidence type="ECO:0000256" key="4">
    <source>
        <dbReference type="ARBA" id="ARBA00005225"/>
    </source>
</evidence>
<dbReference type="InterPro" id="IPR043129">
    <property type="entry name" value="ATPase_NBD"/>
</dbReference>
<evidence type="ECO:0000256" key="3">
    <source>
        <dbReference type="ARBA" id="ARBA00004496"/>
    </source>
</evidence>
<evidence type="ECO:0000256" key="10">
    <source>
        <dbReference type="ARBA" id="ARBA00022777"/>
    </source>
</evidence>
<feature type="binding site" evidence="16">
    <location>
        <position position="116"/>
    </location>
    <ligand>
        <name>K(+)</name>
        <dbReference type="ChEBI" id="CHEBI:29103"/>
    </ligand>
</feature>
<evidence type="ECO:0000256" key="2">
    <source>
        <dbReference type="ARBA" id="ARBA00001958"/>
    </source>
</evidence>
<dbReference type="Gene3D" id="3.30.420.40">
    <property type="match status" value="1"/>
</dbReference>
<keyword evidence="9 16" id="KW-0547">Nucleotide-binding</keyword>
<dbReference type="InterPro" id="IPR004619">
    <property type="entry name" value="Type_III_PanK"/>
</dbReference>
<dbReference type="AlphaFoldDB" id="A0A7K1YAS9"/>
<evidence type="ECO:0000256" key="8">
    <source>
        <dbReference type="ARBA" id="ARBA00022679"/>
    </source>
</evidence>
<evidence type="ECO:0000256" key="15">
    <source>
        <dbReference type="ARBA" id="ARBA00040883"/>
    </source>
</evidence>
<sequence length="247" mass="27414">MINLVIDIGNTFTKIAIFNNRELVKSAAYQDFTESTISNFINGHNVDNSIVSAVEDPAFDLESHLKSFSNYQRFSTSIKTNVSIRYKTPETLGLDRYAAVIGAHNLYCSQDILVIDSGTCVTYDFVDREGNYPGGVISPGLKMRLTAMNYYTGRLPLFSPDPEFDQQSGNDTLSCMLAGAQTGLIHEAAGFINYYKQQHPDIKILLCGGDAPFFDRQLKNSIFAPIVKTEPHLVLSGLNEVIHQIND</sequence>
<evidence type="ECO:0000256" key="14">
    <source>
        <dbReference type="ARBA" id="ARBA00038036"/>
    </source>
</evidence>
<comment type="cofactor">
    <cofactor evidence="16">
        <name>NH4(+)</name>
        <dbReference type="ChEBI" id="CHEBI:28938"/>
    </cofactor>
    <cofactor evidence="16">
        <name>K(+)</name>
        <dbReference type="ChEBI" id="CHEBI:29103"/>
    </cofactor>
    <text evidence="16">A monovalent cation. Ammonium or potassium.</text>
</comment>
<evidence type="ECO:0000256" key="9">
    <source>
        <dbReference type="ARBA" id="ARBA00022741"/>
    </source>
</evidence>